<comment type="caution">
    <text evidence="3">The sequence shown here is derived from an EMBL/GenBank/DDBJ whole genome shotgun (WGS) entry which is preliminary data.</text>
</comment>
<gene>
    <name evidence="3" type="ORF">GCM10007036_08990</name>
</gene>
<feature type="domain" description="Peptidase M16 N-terminal" evidence="1">
    <location>
        <begin position="46"/>
        <end position="170"/>
    </location>
</feature>
<evidence type="ECO:0000259" key="1">
    <source>
        <dbReference type="Pfam" id="PF00675"/>
    </source>
</evidence>
<keyword evidence="4" id="KW-1185">Reference proteome</keyword>
<dbReference type="InterPro" id="IPR011765">
    <property type="entry name" value="Pept_M16_N"/>
</dbReference>
<dbReference type="InterPro" id="IPR050361">
    <property type="entry name" value="MPP/UQCRC_Complex"/>
</dbReference>
<evidence type="ECO:0000259" key="2">
    <source>
        <dbReference type="Pfam" id="PF05193"/>
    </source>
</evidence>
<reference evidence="3" key="2">
    <citation type="submission" date="2020-09" db="EMBL/GenBank/DDBJ databases">
        <authorList>
            <person name="Sun Q."/>
            <person name="Zhou Y."/>
        </authorList>
    </citation>
    <scope>NUCLEOTIDE SEQUENCE</scope>
    <source>
        <strain evidence="3">CGMCC 1.12214</strain>
    </source>
</reference>
<proteinExistence type="predicted"/>
<sequence length="429" mass="46881">MNAPVQPERASHASRIQRVSTRCGVEAWLVEDYTVPLVALEFAALGGSSQDPAGKPGVSYFLSGILDEGAGPYDSAAFHERLDEFAIELRFHTDRDVFSGHLRTLAKRKDEAFDMLRLCLAEPRFDDEPMERVRHQIEAGIRHEINDPDSMASRAFFETAFPGHPYGRAVHGSLESLPTIGRDDLLDYRRRVIARDAIRIGVVGAIDAATLSAALDSIFGDLPAKAERAPVADVKPAAIGTRKVIDLDIPQSSVRFGGPGLARRDPDWIPGLVVNHILGGGVFSARLFREVREKRGLAYSVYSHLAPLQHAAMFMGGTSTKNERTAESIALIESEILGMAEHGPTADELDKAKKYLIGSYALNFDTSTKIAGQLVRIQLDDLGVDYMDRRNGLVQAVTLEDTARVAKRLLGEGKLLVTVVGRPVGLYSE</sequence>
<dbReference type="PANTHER" id="PTHR11851:SF224">
    <property type="entry name" value="PROCESSING PROTEASE"/>
    <property type="match status" value="1"/>
</dbReference>
<protein>
    <submittedName>
        <fullName evidence="3">Peptidase M16</fullName>
    </submittedName>
</protein>
<evidence type="ECO:0000313" key="4">
    <source>
        <dbReference type="Proteomes" id="UP000603912"/>
    </source>
</evidence>
<dbReference type="GO" id="GO:0046872">
    <property type="term" value="F:metal ion binding"/>
    <property type="evidence" value="ECO:0007669"/>
    <property type="project" value="InterPro"/>
</dbReference>
<reference evidence="3" key="1">
    <citation type="journal article" date="2014" name="Int. J. Syst. Evol. Microbiol.">
        <title>Complete genome sequence of Corynebacterium casei LMG S-19264T (=DSM 44701T), isolated from a smear-ripened cheese.</title>
        <authorList>
            <consortium name="US DOE Joint Genome Institute (JGI-PGF)"/>
            <person name="Walter F."/>
            <person name="Albersmeier A."/>
            <person name="Kalinowski J."/>
            <person name="Ruckert C."/>
        </authorList>
    </citation>
    <scope>NUCLEOTIDE SEQUENCE</scope>
    <source>
        <strain evidence="3">CGMCC 1.12214</strain>
    </source>
</reference>
<dbReference type="InterPro" id="IPR007863">
    <property type="entry name" value="Peptidase_M16_C"/>
</dbReference>
<dbReference type="EMBL" id="BMES01000001">
    <property type="protein sequence ID" value="GGH11721.1"/>
    <property type="molecule type" value="Genomic_DNA"/>
</dbReference>
<dbReference type="AlphaFoldDB" id="A0A917I5L2"/>
<dbReference type="Proteomes" id="UP000603912">
    <property type="component" value="Unassembled WGS sequence"/>
</dbReference>
<dbReference type="SUPFAM" id="SSF63411">
    <property type="entry name" value="LuxS/MPP-like metallohydrolase"/>
    <property type="match status" value="2"/>
</dbReference>
<dbReference type="Pfam" id="PF05193">
    <property type="entry name" value="Peptidase_M16_C"/>
    <property type="match status" value="1"/>
</dbReference>
<name>A0A917I5L2_9HYPH</name>
<dbReference type="InterPro" id="IPR011249">
    <property type="entry name" value="Metalloenz_LuxS/M16"/>
</dbReference>
<accession>A0A917I5L2</accession>
<evidence type="ECO:0000313" key="3">
    <source>
        <dbReference type="EMBL" id="GGH11721.1"/>
    </source>
</evidence>
<organism evidence="3 4">
    <name type="scientific">Alsobacter metallidurans</name>
    <dbReference type="NCBI Taxonomy" id="340221"/>
    <lineage>
        <taxon>Bacteria</taxon>
        <taxon>Pseudomonadati</taxon>
        <taxon>Pseudomonadota</taxon>
        <taxon>Alphaproteobacteria</taxon>
        <taxon>Hyphomicrobiales</taxon>
        <taxon>Alsobacteraceae</taxon>
        <taxon>Alsobacter</taxon>
    </lineage>
</organism>
<dbReference type="Gene3D" id="3.30.830.10">
    <property type="entry name" value="Metalloenzyme, LuxS/M16 peptidase-like"/>
    <property type="match status" value="2"/>
</dbReference>
<feature type="domain" description="Peptidase M16 C-terminal" evidence="2">
    <location>
        <begin position="180"/>
        <end position="355"/>
    </location>
</feature>
<dbReference type="Pfam" id="PF00675">
    <property type="entry name" value="Peptidase_M16"/>
    <property type="match status" value="1"/>
</dbReference>
<dbReference type="PANTHER" id="PTHR11851">
    <property type="entry name" value="METALLOPROTEASE"/>
    <property type="match status" value="1"/>
</dbReference>
<dbReference type="RefSeq" id="WP_188516507.1">
    <property type="nucleotide sequence ID" value="NZ_BMES01000001.1"/>
</dbReference>